<feature type="transmembrane region" description="Helical" evidence="1">
    <location>
        <begin position="341"/>
        <end position="360"/>
    </location>
</feature>
<dbReference type="RefSeq" id="WP_377006290.1">
    <property type="nucleotide sequence ID" value="NZ_JBHSLV010000005.1"/>
</dbReference>
<protein>
    <submittedName>
        <fullName evidence="2">Low temperature requirement protein A</fullName>
    </submittedName>
</protein>
<feature type="transmembrane region" description="Helical" evidence="1">
    <location>
        <begin position="317"/>
        <end position="334"/>
    </location>
</feature>
<feature type="transmembrane region" description="Helical" evidence="1">
    <location>
        <begin position="48"/>
        <end position="70"/>
    </location>
</feature>
<feature type="transmembrane region" description="Helical" evidence="1">
    <location>
        <begin position="366"/>
        <end position="385"/>
    </location>
</feature>
<comment type="caution">
    <text evidence="2">The sequence shown here is derived from an EMBL/GenBank/DDBJ whole genome shotgun (WGS) entry which is preliminary data.</text>
</comment>
<dbReference type="EMBL" id="JBHSLV010000005">
    <property type="protein sequence ID" value="MFC5391445.1"/>
    <property type="molecule type" value="Genomic_DNA"/>
</dbReference>
<dbReference type="PANTHER" id="PTHR36840:SF1">
    <property type="entry name" value="BLL5714 PROTEIN"/>
    <property type="match status" value="1"/>
</dbReference>
<keyword evidence="1" id="KW-0812">Transmembrane</keyword>
<sequence>MSGNSSRRHVLRPRAEHTHNKVSFVELFFDLVFVFAITQISHTLLEHFSALGLAQAALLLGAVWWVWIYTSWVTNWLDPDHIAVRLMLFALMFAGLLLSTSLPEAFGEKGLIFAGAYAAMQIGRSLFTMLSLKPHSLANYRNFQRITAWLVLSGIFWIAGGLAEDNSRFAFWALALGLEYVSPSLGFYVPGLGRSTTADWTIEGGHFSERCALFVIIALGESVLVTGATFAKLTMTPVIVLAFANSFLSSVAMWWIYFNIGAERASEQIARSDDPGRLARIAYTYIHLLLVAGIILVAVGDEFVLAHPGGLTDMKTAIAIIAGPALYLLGNLFFKKVTAGWHPLSHLIGLGLLALLTPLAGSLPPLGFSMGATAILIIVAAWETLSLRPKEP</sequence>
<feature type="transmembrane region" description="Helical" evidence="1">
    <location>
        <begin position="111"/>
        <end position="131"/>
    </location>
</feature>
<feature type="transmembrane region" description="Helical" evidence="1">
    <location>
        <begin position="211"/>
        <end position="231"/>
    </location>
</feature>
<feature type="transmembrane region" description="Helical" evidence="1">
    <location>
        <begin position="237"/>
        <end position="257"/>
    </location>
</feature>
<keyword evidence="1" id="KW-0472">Membrane</keyword>
<gene>
    <name evidence="2" type="ORF">ACFPPC_02190</name>
</gene>
<reference evidence="3" key="1">
    <citation type="journal article" date="2019" name="Int. J. Syst. Evol. Microbiol.">
        <title>The Global Catalogue of Microorganisms (GCM) 10K type strain sequencing project: providing services to taxonomists for standard genome sequencing and annotation.</title>
        <authorList>
            <consortium name="The Broad Institute Genomics Platform"/>
            <consortium name="The Broad Institute Genome Sequencing Center for Infectious Disease"/>
            <person name="Wu L."/>
            <person name="Ma J."/>
        </authorList>
    </citation>
    <scope>NUCLEOTIDE SEQUENCE [LARGE SCALE GENOMIC DNA]</scope>
    <source>
        <strain evidence="3">CGMCC 1.16326</strain>
    </source>
</reference>
<keyword evidence="3" id="KW-1185">Reference proteome</keyword>
<name>A0ABW0H4C5_9HYPH</name>
<feature type="transmembrane region" description="Helical" evidence="1">
    <location>
        <begin position="169"/>
        <end position="190"/>
    </location>
</feature>
<organism evidence="2 3">
    <name type="scientific">Bosea vestrisii</name>
    <dbReference type="NCBI Taxonomy" id="151416"/>
    <lineage>
        <taxon>Bacteria</taxon>
        <taxon>Pseudomonadati</taxon>
        <taxon>Pseudomonadota</taxon>
        <taxon>Alphaproteobacteria</taxon>
        <taxon>Hyphomicrobiales</taxon>
        <taxon>Boseaceae</taxon>
        <taxon>Bosea</taxon>
    </lineage>
</organism>
<evidence type="ECO:0000313" key="2">
    <source>
        <dbReference type="EMBL" id="MFC5391445.1"/>
    </source>
</evidence>
<dbReference type="Proteomes" id="UP001596104">
    <property type="component" value="Unassembled WGS sequence"/>
</dbReference>
<feature type="transmembrane region" description="Helical" evidence="1">
    <location>
        <begin position="278"/>
        <end position="297"/>
    </location>
</feature>
<feature type="transmembrane region" description="Helical" evidence="1">
    <location>
        <begin position="143"/>
        <end position="163"/>
    </location>
</feature>
<evidence type="ECO:0000256" key="1">
    <source>
        <dbReference type="SAM" id="Phobius"/>
    </source>
</evidence>
<evidence type="ECO:0000313" key="3">
    <source>
        <dbReference type="Proteomes" id="UP001596104"/>
    </source>
</evidence>
<dbReference type="Pfam" id="PF06772">
    <property type="entry name" value="LtrA"/>
    <property type="match status" value="1"/>
</dbReference>
<dbReference type="PANTHER" id="PTHR36840">
    <property type="entry name" value="BLL5714 PROTEIN"/>
    <property type="match status" value="1"/>
</dbReference>
<keyword evidence="1" id="KW-1133">Transmembrane helix</keyword>
<accession>A0ABW0H4C5</accession>
<proteinExistence type="predicted"/>
<feature type="transmembrane region" description="Helical" evidence="1">
    <location>
        <begin position="21"/>
        <end position="42"/>
    </location>
</feature>
<feature type="transmembrane region" description="Helical" evidence="1">
    <location>
        <begin position="82"/>
        <end position="99"/>
    </location>
</feature>
<dbReference type="InterPro" id="IPR010640">
    <property type="entry name" value="Low_temperature_requirement_A"/>
</dbReference>